<dbReference type="Pfam" id="PF00415">
    <property type="entry name" value="RCC1"/>
    <property type="match status" value="1"/>
</dbReference>
<reference evidence="3" key="1">
    <citation type="journal article" date="2020" name="Stud. Mycol.">
        <title>101 Dothideomycetes genomes: a test case for predicting lifestyles and emergence of pathogens.</title>
        <authorList>
            <person name="Haridas S."/>
            <person name="Albert R."/>
            <person name="Binder M."/>
            <person name="Bloem J."/>
            <person name="Labutti K."/>
            <person name="Salamov A."/>
            <person name="Andreopoulos B."/>
            <person name="Baker S."/>
            <person name="Barry K."/>
            <person name="Bills G."/>
            <person name="Bluhm B."/>
            <person name="Cannon C."/>
            <person name="Castanera R."/>
            <person name="Culley D."/>
            <person name="Daum C."/>
            <person name="Ezra D."/>
            <person name="Gonzalez J."/>
            <person name="Henrissat B."/>
            <person name="Kuo A."/>
            <person name="Liang C."/>
            <person name="Lipzen A."/>
            <person name="Lutzoni F."/>
            <person name="Magnuson J."/>
            <person name="Mondo S."/>
            <person name="Nolan M."/>
            <person name="Ohm R."/>
            <person name="Pangilinan J."/>
            <person name="Park H.-J."/>
            <person name="Ramirez L."/>
            <person name="Alfaro M."/>
            <person name="Sun H."/>
            <person name="Tritt A."/>
            <person name="Yoshinaga Y."/>
            <person name="Zwiers L.-H."/>
            <person name="Turgeon B."/>
            <person name="Goodwin S."/>
            <person name="Spatafora J."/>
            <person name="Crous P."/>
            <person name="Grigoriev I."/>
        </authorList>
    </citation>
    <scope>NUCLEOTIDE SEQUENCE</scope>
    <source>
        <strain evidence="3">CBS 115976</strain>
    </source>
</reference>
<protein>
    <submittedName>
        <fullName evidence="3">Mitochondrial protein-like protein Fmp25</fullName>
    </submittedName>
</protein>
<evidence type="ECO:0000256" key="1">
    <source>
        <dbReference type="PROSITE-ProRule" id="PRU00235"/>
    </source>
</evidence>
<feature type="repeat" description="RCC1" evidence="1">
    <location>
        <begin position="270"/>
        <end position="333"/>
    </location>
</feature>
<dbReference type="EMBL" id="MU004245">
    <property type="protein sequence ID" value="KAF2663472.1"/>
    <property type="molecule type" value="Genomic_DNA"/>
</dbReference>
<keyword evidence="4" id="KW-1185">Reference proteome</keyword>
<dbReference type="Gene3D" id="2.130.10.30">
    <property type="entry name" value="Regulator of chromosome condensation 1/beta-lactamase-inhibitor protein II"/>
    <property type="match status" value="1"/>
</dbReference>
<dbReference type="PANTHER" id="PTHR47563">
    <property type="entry name" value="PROTEIN FMP25, MITOCHONDRIAL"/>
    <property type="match status" value="1"/>
</dbReference>
<gene>
    <name evidence="3" type="ORF">BT63DRAFT_430318</name>
</gene>
<dbReference type="InterPro" id="IPR053245">
    <property type="entry name" value="MitoProcess-Associated"/>
</dbReference>
<dbReference type="PANTHER" id="PTHR47563:SF1">
    <property type="entry name" value="PROTEIN FMP25, MITOCHONDRIAL"/>
    <property type="match status" value="1"/>
</dbReference>
<dbReference type="OrthoDB" id="10256179at2759"/>
<dbReference type="Pfam" id="PF13540">
    <property type="entry name" value="RCC1_2"/>
    <property type="match status" value="1"/>
</dbReference>
<dbReference type="GO" id="GO:0034551">
    <property type="term" value="P:mitochondrial respiratory chain complex III assembly"/>
    <property type="evidence" value="ECO:0007669"/>
    <property type="project" value="TreeGrafter"/>
</dbReference>
<dbReference type="GO" id="GO:0005743">
    <property type="term" value="C:mitochondrial inner membrane"/>
    <property type="evidence" value="ECO:0007669"/>
    <property type="project" value="TreeGrafter"/>
</dbReference>
<evidence type="ECO:0000313" key="3">
    <source>
        <dbReference type="EMBL" id="KAF2663472.1"/>
    </source>
</evidence>
<proteinExistence type="predicted"/>
<feature type="repeat" description="RCC1" evidence="1">
    <location>
        <begin position="334"/>
        <end position="405"/>
    </location>
</feature>
<dbReference type="PROSITE" id="PS50012">
    <property type="entry name" value="RCC1_3"/>
    <property type="match status" value="2"/>
</dbReference>
<dbReference type="InterPro" id="IPR009091">
    <property type="entry name" value="RCC1/BLIP-II"/>
</dbReference>
<accession>A0A6A6TUG4</accession>
<feature type="region of interest" description="Disordered" evidence="2">
    <location>
        <begin position="1"/>
        <end position="33"/>
    </location>
</feature>
<dbReference type="SUPFAM" id="SSF50985">
    <property type="entry name" value="RCC1/BLIP-II"/>
    <property type="match status" value="1"/>
</dbReference>
<evidence type="ECO:0000256" key="2">
    <source>
        <dbReference type="SAM" id="MobiDB-lite"/>
    </source>
</evidence>
<sequence length="582" mass="62620">MSLHRSACRAVPRLQRSVTASSRRRISTKSTGTGSSNYGNNWTYWGVAVVGGSATYLSTVSRLDADSGRADEVLAVLDRAALGKKQANVTEESRDLLNSPHLQVKRSWENPGVYAWGSNSGRVVAPDSEERFIKTPRRIAFFDGVLLRDIKLDKSFGAAINEQGDLLQWGTQFSPEVKSPEVTLKGKNLQSLAISDDRIIALSSNGSVYSIPVSRDEQLTDPRLKESSWLWSNSTNIGCRSLTPNSLGMGEKVISIAGGLQHVLMLTSSGRLFSAASSTRDFPERGQMGIPGLSWYTRPAGPFDQPHAITTLKGHSIRAIAAGDTHSLALDSTGRLFAFGDNSHGQLGIELNTSGLRLNQLNIDAYTIDAPTAVPLISLYPQAHAIPKITHIAAGGQNSYIVADAPTSTKTGQPTSDTWTCGRGIWGTLGNSKLTHVQWGFTRIPNLSALVEYNESTRQPSPIRVARISVGASHVAATMANITRVAAGKGGETDTNWGADVYFWGNNEHFQLGTGKRNNVTSPTHIAPLGSGKVTKSSQDGMVMERFQLTPKKTITFAGRSVAVEQRVECGRNVSAVYSAAV</sequence>
<dbReference type="InterPro" id="IPR000408">
    <property type="entry name" value="Reg_chr_condens"/>
</dbReference>
<evidence type="ECO:0000313" key="4">
    <source>
        <dbReference type="Proteomes" id="UP000799302"/>
    </source>
</evidence>
<name>A0A6A6TUG4_9PEZI</name>
<dbReference type="AlphaFoldDB" id="A0A6A6TUG4"/>
<dbReference type="Proteomes" id="UP000799302">
    <property type="component" value="Unassembled WGS sequence"/>
</dbReference>
<organism evidence="3 4">
    <name type="scientific">Microthyrium microscopicum</name>
    <dbReference type="NCBI Taxonomy" id="703497"/>
    <lineage>
        <taxon>Eukaryota</taxon>
        <taxon>Fungi</taxon>
        <taxon>Dikarya</taxon>
        <taxon>Ascomycota</taxon>
        <taxon>Pezizomycotina</taxon>
        <taxon>Dothideomycetes</taxon>
        <taxon>Dothideomycetes incertae sedis</taxon>
        <taxon>Microthyriales</taxon>
        <taxon>Microthyriaceae</taxon>
        <taxon>Microthyrium</taxon>
    </lineage>
</organism>